<gene>
    <name evidence="2" type="ORF">EJB05_54130</name>
</gene>
<feature type="chain" id="PRO_5023845864" evidence="1">
    <location>
        <begin position="17"/>
        <end position="216"/>
    </location>
</feature>
<dbReference type="Gramene" id="TVU00450">
    <property type="protein sequence ID" value="TVU00450"/>
    <property type="gene ID" value="EJB05_54130"/>
</dbReference>
<comment type="caution">
    <text evidence="2">The sequence shown here is derived from an EMBL/GenBank/DDBJ whole genome shotgun (WGS) entry which is preliminary data.</text>
</comment>
<accession>A0A5J9SNA8</accession>
<keyword evidence="1" id="KW-0732">Signal</keyword>
<evidence type="ECO:0000256" key="1">
    <source>
        <dbReference type="SAM" id="SignalP"/>
    </source>
</evidence>
<protein>
    <submittedName>
        <fullName evidence="2">Uncharacterized protein</fullName>
    </submittedName>
</protein>
<evidence type="ECO:0000313" key="2">
    <source>
        <dbReference type="EMBL" id="TVU00450.1"/>
    </source>
</evidence>
<keyword evidence="3" id="KW-1185">Reference proteome</keyword>
<feature type="signal peptide" evidence="1">
    <location>
        <begin position="1"/>
        <end position="16"/>
    </location>
</feature>
<sequence length="216" mass="23485">MALLSSSAAALAGATATPLAMVAAGGRTRRNIVRMAAGPGGFLLSKSSRRLAVVAAAAAAPAPAGGSNNDREAALSAFRMEMQLFKMSQKPVALLGIPREMLMFVSYLTKGCNFIMESILVNEPVLQDAHKERRCSSSRGSTLYREGYLRADAIVDAITALTVVEKTFFDPPKHAVPTVPSSGEDVDKESYFKDLVTVWQFYYVDLLWEAQWKYQL</sequence>
<dbReference type="OrthoDB" id="715421at2759"/>
<dbReference type="Proteomes" id="UP000324897">
    <property type="component" value="Unassembled WGS sequence"/>
</dbReference>
<organism evidence="2 3">
    <name type="scientific">Eragrostis curvula</name>
    <name type="common">weeping love grass</name>
    <dbReference type="NCBI Taxonomy" id="38414"/>
    <lineage>
        <taxon>Eukaryota</taxon>
        <taxon>Viridiplantae</taxon>
        <taxon>Streptophyta</taxon>
        <taxon>Embryophyta</taxon>
        <taxon>Tracheophyta</taxon>
        <taxon>Spermatophyta</taxon>
        <taxon>Magnoliopsida</taxon>
        <taxon>Liliopsida</taxon>
        <taxon>Poales</taxon>
        <taxon>Poaceae</taxon>
        <taxon>PACMAD clade</taxon>
        <taxon>Chloridoideae</taxon>
        <taxon>Eragrostideae</taxon>
        <taxon>Eragrostidinae</taxon>
        <taxon>Eragrostis</taxon>
    </lineage>
</organism>
<reference evidence="2 3" key="1">
    <citation type="journal article" date="2019" name="Sci. Rep.">
        <title>A high-quality genome of Eragrostis curvula grass provides insights into Poaceae evolution and supports new strategies to enhance forage quality.</title>
        <authorList>
            <person name="Carballo J."/>
            <person name="Santos B.A.C.M."/>
            <person name="Zappacosta D."/>
            <person name="Garbus I."/>
            <person name="Selva J.P."/>
            <person name="Gallo C.A."/>
            <person name="Diaz A."/>
            <person name="Albertini E."/>
            <person name="Caccamo M."/>
            <person name="Echenique V."/>
        </authorList>
    </citation>
    <scope>NUCLEOTIDE SEQUENCE [LARGE SCALE GENOMIC DNA]</scope>
    <source>
        <strain evidence="3">cv. Victoria</strain>
        <tissue evidence="2">Leaf</tissue>
    </source>
</reference>
<dbReference type="AlphaFoldDB" id="A0A5J9SNA8"/>
<proteinExistence type="predicted"/>
<dbReference type="EMBL" id="RWGY01000585">
    <property type="protein sequence ID" value="TVU00450.1"/>
    <property type="molecule type" value="Genomic_DNA"/>
</dbReference>
<name>A0A5J9SNA8_9POAL</name>
<evidence type="ECO:0000313" key="3">
    <source>
        <dbReference type="Proteomes" id="UP000324897"/>
    </source>
</evidence>